<dbReference type="RefSeq" id="WP_081204768.1">
    <property type="nucleotide sequence ID" value="NZ_FOCZ01000004.1"/>
</dbReference>
<feature type="chain" id="PRO_5010713305" description="DUF5977 domain-containing protein" evidence="1">
    <location>
        <begin position="20"/>
        <end position="1433"/>
    </location>
</feature>
<keyword evidence="4" id="KW-1185">Reference proteome</keyword>
<comment type="caution">
    <text evidence="3">The sequence shown here is derived from an EMBL/GenBank/DDBJ whole genome shotgun (WGS) entry which is preliminary data.</text>
</comment>
<gene>
    <name evidence="3" type="ORF">A4H97_18760</name>
</gene>
<sequence length="1433" mass="162463">MRKTLLSLFLLCFVCLIQAQQSLPSLNYIPQGPTTAAFTRYGDIPVDLSTGVTNISIPIFTLNEHGINIPVSISYHASGIKVSDVASPVGLGWTLNAGGIITRTVFGLKDEQLDWAAPDGHHTFWKPPFRTIQQFLDYNSARELQDQMGWADELFNQMINVAPGHGQNDFYSDRFFYNLGNGESGVFRKDYVTEEFKTIPYRPMKIRFMNTDQIYKGFEIEMTTDDGTRYLFERNKYDVWHPEKIYNSSNNDSVVFYTHADTIETISFTDYEEFGSYNNTPYPKTEPWIESGTYDLPGTWCRLRERENNNTSGIYHNGVIVDDEIVLVDSIVGPNTVIRFTYAKDRVDATVITAEILSRLTNIQVVNRANGALIKNVDLSQTYSGETSRAKRLMLAGIQTGASGEEKYAFKYNPLPLPEYYMTAYQSTDEVYMQDFWGYYNDSYSYSTLFRDFSPNGALNLFPDEMRTQACMLQEIKYPTGGKSVFEYENHRVPPYFYGPGLSPTDVSKKGIVGGLRIKKISTYAYEGAIPQVKTYEYVCELPKYYGYLDYDKFTYRQETFNYFDHLSAGCVNVNVSDTWNQTFSNICVERSMGRYIGGPQAPVYYNKVTEYNGDGSSNAGKTVYYFHLPSDILNDDVASSEFRYCGPWDKDLGSYTPTLEKKEEYKNQNGQYKLVHKTETEYTRLHGETFYTGFTLTSELRFNPMTGNAQDAFYFYNRGLGEWYFPTLHYDNPVAYPGLDLPWKTNVYDYVDSINFTKTYTEYSYNQLGQQISVNTTTSKGDALITKLTYPVDYAAQPPYNTMVARNIIAPVIEQSTYKNTNSTGDIFLQSTKTNYNYWNYAAQTWGNDVSNQILPQTVDTKKGANPAETRVRYYWYDDKNNPVYVSKENDTRQLFLWGYNKTYPVAQVINITEDQRPYVTYSSFETGADYGVWAGTIVDDNTAPTGKRCLRLNSGGQLDYPLNAAASYILSYWYKVGGSIEVIANSPVLVTSQPKNGWIYEKRKITGIGLLSIRGPNSYIDEVRLYPESAQMTTYSYEPGIGTTAQCDVNDRITHYTYDASGRLVLVKDEDGNILKKICYNFQGQPDACGESALALWQTTGATRSAPCPQNPAYLITQGEERDNNPNSDSYGTTRWVDKEVGLCYASAEPVWKATYVTRCKPCPQNTKYFTNSTQTEEKDINPNSTTWNTSRWIDLGVIGTCFAPGGWEPTGNLRCRTVGGQITGEQEREMKDMNFCSATGGMLSWDNIGMNVAACPLPPVFQSLDVSGNYFKQSCGSQQMPLPYYVSMPQGSYTSTVNIQDATNQATAEAQRLANVNGQCKTVYVRVRKVLESDPSDYQQYTNYIVSFYSDAAGTIPYTIQSTLVINIKVNAYWIVDGQYEPEGDSYYSLNAYANDNTWEYEAESTFCPYSGSCRHEEMTLLSGQYVIIP</sequence>
<name>A0A1V9DY43_9BACT</name>
<accession>A0A1V9DY43</accession>
<keyword evidence="1" id="KW-0732">Signal</keyword>
<protein>
    <recommendedName>
        <fullName evidence="2">DUF5977 domain-containing protein</fullName>
    </recommendedName>
</protein>
<organism evidence="3 4">
    <name type="scientific">Niastella yeongjuensis</name>
    <dbReference type="NCBI Taxonomy" id="354355"/>
    <lineage>
        <taxon>Bacteria</taxon>
        <taxon>Pseudomonadati</taxon>
        <taxon>Bacteroidota</taxon>
        <taxon>Chitinophagia</taxon>
        <taxon>Chitinophagales</taxon>
        <taxon>Chitinophagaceae</taxon>
        <taxon>Niastella</taxon>
    </lineage>
</organism>
<proteinExistence type="predicted"/>
<dbReference type="Pfam" id="PF05593">
    <property type="entry name" value="RHS_repeat"/>
    <property type="match status" value="1"/>
</dbReference>
<dbReference type="InterPro" id="IPR031325">
    <property type="entry name" value="RHS_repeat"/>
</dbReference>
<evidence type="ECO:0000259" key="2">
    <source>
        <dbReference type="Pfam" id="PF19404"/>
    </source>
</evidence>
<reference evidence="4" key="1">
    <citation type="submission" date="2016-04" db="EMBL/GenBank/DDBJ databases">
        <authorList>
            <person name="Chen L."/>
            <person name="Zhuang W."/>
            <person name="Wang G."/>
        </authorList>
    </citation>
    <scope>NUCLEOTIDE SEQUENCE [LARGE SCALE GENOMIC DNA]</scope>
    <source>
        <strain evidence="4">17621</strain>
    </source>
</reference>
<feature type="domain" description="DUF5977" evidence="2">
    <location>
        <begin position="1264"/>
        <end position="1324"/>
    </location>
</feature>
<dbReference type="InterPro" id="IPR046020">
    <property type="entry name" value="DUF5977"/>
</dbReference>
<evidence type="ECO:0000256" key="1">
    <source>
        <dbReference type="SAM" id="SignalP"/>
    </source>
</evidence>
<dbReference type="OrthoDB" id="680656at2"/>
<feature type="signal peptide" evidence="1">
    <location>
        <begin position="1"/>
        <end position="19"/>
    </location>
</feature>
<dbReference type="EMBL" id="LVXG01000082">
    <property type="protein sequence ID" value="OQP38760.1"/>
    <property type="molecule type" value="Genomic_DNA"/>
</dbReference>
<evidence type="ECO:0000313" key="3">
    <source>
        <dbReference type="EMBL" id="OQP38760.1"/>
    </source>
</evidence>
<dbReference type="Proteomes" id="UP000192610">
    <property type="component" value="Unassembled WGS sequence"/>
</dbReference>
<evidence type="ECO:0000313" key="4">
    <source>
        <dbReference type="Proteomes" id="UP000192610"/>
    </source>
</evidence>
<dbReference type="Pfam" id="PF19404">
    <property type="entry name" value="DUF5977"/>
    <property type="match status" value="1"/>
</dbReference>
<dbReference type="STRING" id="354355.SAMN05660816_02651"/>